<reference evidence="2" key="1">
    <citation type="journal article" date="2015" name="MBio">
        <title>Eco-Evolutionary Dynamics of Episomes among Ecologically Cohesive Bacterial Populations.</title>
        <authorList>
            <person name="Xue H."/>
            <person name="Cordero O.X."/>
            <person name="Camas F.M."/>
            <person name="Trimble W."/>
            <person name="Meyer F."/>
            <person name="Guglielmini J."/>
            <person name="Rocha E.P."/>
            <person name="Polz M.F."/>
        </authorList>
    </citation>
    <scope>NUCLEOTIDE SEQUENCE</scope>
    <source>
        <strain evidence="2">5S_214</strain>
    </source>
</reference>
<feature type="region of interest" description="Disordered" evidence="1">
    <location>
        <begin position="22"/>
        <end position="44"/>
    </location>
</feature>
<proteinExistence type="predicted"/>
<dbReference type="EMBL" id="KP795588">
    <property type="protein sequence ID" value="AKN38494.1"/>
    <property type="molecule type" value="Genomic_DNA"/>
</dbReference>
<sequence>MDESTVEMSADNLAELDMYVAELQSNTSTENQPSGSTEQEPEVDVSEALDALVTTGLVVVEQAVSIMKDIDFEFDDRAKQSVINAARPVAKQYGGALLEHCGDYMNLMTLTLAILGLWWASKKQITVLEMQKEEEAKHVANRKPD</sequence>
<protein>
    <submittedName>
        <fullName evidence="2">Uncharacterized protein</fullName>
    </submittedName>
</protein>
<dbReference type="AlphaFoldDB" id="A0A0H3ZX85"/>
<accession>A0A0H3ZX85</accession>
<name>A0A0H3ZX85_VIBSP</name>
<evidence type="ECO:0000313" key="2">
    <source>
        <dbReference type="EMBL" id="AKN38494.1"/>
    </source>
</evidence>
<evidence type="ECO:0000256" key="1">
    <source>
        <dbReference type="SAM" id="MobiDB-lite"/>
    </source>
</evidence>
<organism evidence="2">
    <name type="scientific">Vibrio splendidus</name>
    <dbReference type="NCBI Taxonomy" id="29497"/>
    <lineage>
        <taxon>Bacteria</taxon>
        <taxon>Pseudomonadati</taxon>
        <taxon>Pseudomonadota</taxon>
        <taxon>Gammaproteobacteria</taxon>
        <taxon>Vibrionales</taxon>
        <taxon>Vibrionaceae</taxon>
        <taxon>Vibrio</taxon>
    </lineage>
</organism>
<feature type="compositionally biased region" description="Polar residues" evidence="1">
    <location>
        <begin position="23"/>
        <end position="38"/>
    </location>
</feature>